<proteinExistence type="predicted"/>
<dbReference type="Proteomes" id="UP000095286">
    <property type="component" value="Unplaced"/>
</dbReference>
<evidence type="ECO:0000313" key="1">
    <source>
        <dbReference type="Proteomes" id="UP000095286"/>
    </source>
</evidence>
<protein>
    <submittedName>
        <fullName evidence="2">RGS domain-containing protein</fullName>
    </submittedName>
</protein>
<evidence type="ECO:0000313" key="2">
    <source>
        <dbReference type="WBParaSite" id="RSKR_0000385600.1"/>
    </source>
</evidence>
<reference evidence="2" key="1">
    <citation type="submission" date="2016-11" db="UniProtKB">
        <authorList>
            <consortium name="WormBaseParasite"/>
        </authorList>
    </citation>
    <scope>IDENTIFICATION</scope>
    <source>
        <strain evidence="2">KR3021</strain>
    </source>
</reference>
<organism evidence="1 2">
    <name type="scientific">Rhabditophanes sp. KR3021</name>
    <dbReference type="NCBI Taxonomy" id="114890"/>
    <lineage>
        <taxon>Eukaryota</taxon>
        <taxon>Metazoa</taxon>
        <taxon>Ecdysozoa</taxon>
        <taxon>Nematoda</taxon>
        <taxon>Chromadorea</taxon>
        <taxon>Rhabditida</taxon>
        <taxon>Tylenchina</taxon>
        <taxon>Panagrolaimomorpha</taxon>
        <taxon>Strongyloidoidea</taxon>
        <taxon>Alloionematidae</taxon>
        <taxon>Rhabditophanes</taxon>
    </lineage>
</organism>
<dbReference type="WBParaSite" id="RSKR_0000385600.1">
    <property type="protein sequence ID" value="RSKR_0000385600.1"/>
    <property type="gene ID" value="RSKR_0000385600"/>
</dbReference>
<name>A0AC35TSH3_9BILA</name>
<accession>A0AC35TSH3</accession>
<sequence>MCCFGCFVLYKGLQEEGLLAEDVLLRKEEMYLGRTFVSYHYFIWLIVMFRNKDFMPELDASKSFLMRLQGRDSNYMIKFEHHDEAESFHYYLQKYYRQEDEVKSEVMQHEIVEKLVFEVPDNLFSQHHISDETLQLIKGTGFDPSSMKVEEIIFARDFIEKFMLSLKKQPILSRCSAHSTRIPIAPNVVPNFRKVPIPPVLSPSNNETLLQQLQRGTTLRHVENHLLPENEVKRQENSTVETIADALAKALEARRHQIERADSVENVAETQDWD</sequence>